<proteinExistence type="predicted"/>
<feature type="region of interest" description="Disordered" evidence="1">
    <location>
        <begin position="1"/>
        <end position="74"/>
    </location>
</feature>
<evidence type="ECO:0000256" key="1">
    <source>
        <dbReference type="SAM" id="MobiDB-lite"/>
    </source>
</evidence>
<gene>
    <name evidence="2" type="ORF">N7509_001893</name>
</gene>
<organism evidence="2 3">
    <name type="scientific">Penicillium cosmopolitanum</name>
    <dbReference type="NCBI Taxonomy" id="1131564"/>
    <lineage>
        <taxon>Eukaryota</taxon>
        <taxon>Fungi</taxon>
        <taxon>Dikarya</taxon>
        <taxon>Ascomycota</taxon>
        <taxon>Pezizomycotina</taxon>
        <taxon>Eurotiomycetes</taxon>
        <taxon>Eurotiomycetidae</taxon>
        <taxon>Eurotiales</taxon>
        <taxon>Aspergillaceae</taxon>
        <taxon>Penicillium</taxon>
    </lineage>
</organism>
<evidence type="ECO:0000313" key="3">
    <source>
        <dbReference type="Proteomes" id="UP001147747"/>
    </source>
</evidence>
<dbReference type="AlphaFoldDB" id="A0A9W9W8C6"/>
<feature type="compositionally biased region" description="Basic and acidic residues" evidence="1">
    <location>
        <begin position="49"/>
        <end position="74"/>
    </location>
</feature>
<reference evidence="2" key="1">
    <citation type="submission" date="2022-12" db="EMBL/GenBank/DDBJ databases">
        <authorList>
            <person name="Petersen C."/>
        </authorList>
    </citation>
    <scope>NUCLEOTIDE SEQUENCE</scope>
    <source>
        <strain evidence="2">IBT 29677</strain>
    </source>
</reference>
<feature type="compositionally biased region" description="Polar residues" evidence="1">
    <location>
        <begin position="1"/>
        <end position="19"/>
    </location>
</feature>
<dbReference type="OrthoDB" id="5375886at2759"/>
<dbReference type="Proteomes" id="UP001147747">
    <property type="component" value="Unassembled WGS sequence"/>
</dbReference>
<accession>A0A9W9W8C6</accession>
<dbReference type="EMBL" id="JAPZBU010000004">
    <property type="protein sequence ID" value="KAJ5408010.1"/>
    <property type="molecule type" value="Genomic_DNA"/>
</dbReference>
<comment type="caution">
    <text evidence="2">The sequence shown here is derived from an EMBL/GenBank/DDBJ whole genome shotgun (WGS) entry which is preliminary data.</text>
</comment>
<keyword evidence="3" id="KW-1185">Reference proteome</keyword>
<dbReference type="GeneID" id="81365510"/>
<sequence>MSSQLPGRQSPDPSTLTDAQQHDVPGSGKIGSTMGNARPAPEFAQQKSEQQKRHSLESNPEHEYERIEAAKYAK</sequence>
<protein>
    <submittedName>
        <fullName evidence="2">Uncharacterized protein</fullName>
    </submittedName>
</protein>
<name>A0A9W9W8C6_9EURO</name>
<evidence type="ECO:0000313" key="2">
    <source>
        <dbReference type="EMBL" id="KAJ5408010.1"/>
    </source>
</evidence>
<reference evidence="2" key="2">
    <citation type="journal article" date="2023" name="IMA Fungus">
        <title>Comparative genomic study of the Penicillium genus elucidates a diverse pangenome and 15 lateral gene transfer events.</title>
        <authorList>
            <person name="Petersen C."/>
            <person name="Sorensen T."/>
            <person name="Nielsen M.R."/>
            <person name="Sondergaard T.E."/>
            <person name="Sorensen J.L."/>
            <person name="Fitzpatrick D.A."/>
            <person name="Frisvad J.C."/>
            <person name="Nielsen K.L."/>
        </authorList>
    </citation>
    <scope>NUCLEOTIDE SEQUENCE</scope>
    <source>
        <strain evidence="2">IBT 29677</strain>
    </source>
</reference>
<dbReference type="RefSeq" id="XP_056492325.1">
    <property type="nucleotide sequence ID" value="XM_056626530.1"/>
</dbReference>